<keyword evidence="2" id="KW-0614">Plasmid</keyword>
<dbReference type="RefSeq" id="WP_043907053.1">
    <property type="nucleotide sequence ID" value="NZ_CAKNCL010000039.1"/>
</dbReference>
<feature type="region of interest" description="Disordered" evidence="1">
    <location>
        <begin position="57"/>
        <end position="76"/>
    </location>
</feature>
<reference evidence="2" key="1">
    <citation type="submission" date="2020-04" db="EMBL/GenBank/DDBJ databases">
        <title>First report of Escherichia coli coproducing OXA-232 and mcr-1.1 in South America.</title>
        <authorList>
            <person name="Garcia J.F."/>
            <person name="Nastro M.B."/>
            <person name="Dabos L."/>
            <person name="German T."/>
            <person name="C V.O."/>
            <person name="Hernan R."/>
            <person name="Carlos V."/>
        </authorList>
    </citation>
    <scope>NUCLEOTIDE SEQUENCE</scope>
    <source>
        <strain evidence="2">E566</strain>
        <plasmid evidence="2">pE566-OXA-232</plasmid>
    </source>
</reference>
<name>A0A6M4DU05_ECOLX</name>
<dbReference type="EMBL" id="MT312220">
    <property type="protein sequence ID" value="QJQ72337.1"/>
    <property type="molecule type" value="Genomic_DNA"/>
</dbReference>
<accession>A0A6M4DU05</accession>
<protein>
    <submittedName>
        <fullName evidence="2">Uncharacterized protein</fullName>
    </submittedName>
</protein>
<dbReference type="AlphaFoldDB" id="A0A6M4DU05"/>
<evidence type="ECO:0000256" key="1">
    <source>
        <dbReference type="SAM" id="MobiDB-lite"/>
    </source>
</evidence>
<dbReference type="SMR" id="A0A6M4DU05"/>
<geneLocation type="plasmid" evidence="2">
    <name>pE566-OXA-232</name>
</geneLocation>
<sequence>MGFFNLSKALEEVSDAFGAKETAIASAKLLGKGVVNLAHFAATTGLDSVVKQTSNKVLNSESSTEEQREQAKKSAAWADARIAARNKAENTED</sequence>
<organism evidence="2">
    <name type="scientific">Escherichia coli</name>
    <dbReference type="NCBI Taxonomy" id="562"/>
    <lineage>
        <taxon>Bacteria</taxon>
        <taxon>Pseudomonadati</taxon>
        <taxon>Pseudomonadota</taxon>
        <taxon>Gammaproteobacteria</taxon>
        <taxon>Enterobacterales</taxon>
        <taxon>Enterobacteriaceae</taxon>
        <taxon>Escherichia</taxon>
    </lineage>
</organism>
<proteinExistence type="predicted"/>
<evidence type="ECO:0000313" key="2">
    <source>
        <dbReference type="EMBL" id="QJQ72337.1"/>
    </source>
</evidence>
<dbReference type="GeneID" id="39500057"/>